<accession>A0ABD5XWA1</accession>
<feature type="domain" description="HTH bat-type" evidence="3">
    <location>
        <begin position="168"/>
        <end position="219"/>
    </location>
</feature>
<sequence>MKQTDGSIVELEFALEESEFFLARASGEAAYEFELETITPRSDGSVLEFLTVRGVEPGQAETLLASSPGICEVQLVYATDDEAFFECVSDSQIATALADEQTIVKRITARSGEGRLVAEVPPHVDASAVIDSFLAEYPGAELLARRQTDRRAPKLTEPQFLTGLLSELTEKQFRAVRVAHANGYFDWPREHTADEIADMLSVSTPTFTEHLRVAERKLLDEIFD</sequence>
<dbReference type="PANTHER" id="PTHR34236">
    <property type="entry name" value="DIMETHYL SULFOXIDE REDUCTASE TRANSCRIPTIONAL ACTIVATOR"/>
    <property type="match status" value="1"/>
</dbReference>
<keyword evidence="2" id="KW-0804">Transcription</keyword>
<evidence type="ECO:0000256" key="2">
    <source>
        <dbReference type="ARBA" id="ARBA00023163"/>
    </source>
</evidence>
<protein>
    <submittedName>
        <fullName evidence="5">Bacterio-opsin activator domain-containing protein</fullName>
    </submittedName>
</protein>
<evidence type="ECO:0000313" key="6">
    <source>
        <dbReference type="Proteomes" id="UP001596432"/>
    </source>
</evidence>
<keyword evidence="1" id="KW-0805">Transcription regulation</keyword>
<feature type="domain" description="Bacterioopsin transcriptional activator GAF and HTH associated" evidence="4">
    <location>
        <begin position="7"/>
        <end position="152"/>
    </location>
</feature>
<dbReference type="PANTHER" id="PTHR34236:SF1">
    <property type="entry name" value="DIMETHYL SULFOXIDE REDUCTASE TRANSCRIPTIONAL ACTIVATOR"/>
    <property type="match status" value="1"/>
</dbReference>
<dbReference type="Pfam" id="PF04967">
    <property type="entry name" value="HTH_10"/>
    <property type="match status" value="1"/>
</dbReference>
<dbReference type="RefSeq" id="WP_274324982.1">
    <property type="nucleotide sequence ID" value="NZ_CP118158.1"/>
</dbReference>
<gene>
    <name evidence="5" type="ORF">ACFQMA_06015</name>
</gene>
<proteinExistence type="predicted"/>
<evidence type="ECO:0000259" key="3">
    <source>
        <dbReference type="Pfam" id="PF04967"/>
    </source>
</evidence>
<dbReference type="Proteomes" id="UP001596432">
    <property type="component" value="Unassembled WGS sequence"/>
</dbReference>
<dbReference type="InterPro" id="IPR031803">
    <property type="entry name" value="BAT_GAF/HTH-assoc"/>
</dbReference>
<evidence type="ECO:0000259" key="4">
    <source>
        <dbReference type="Pfam" id="PF15915"/>
    </source>
</evidence>
<dbReference type="GeneID" id="78819648"/>
<dbReference type="EMBL" id="JBHTAS010000001">
    <property type="protein sequence ID" value="MFC7139392.1"/>
    <property type="molecule type" value="Genomic_DNA"/>
</dbReference>
<reference evidence="5 6" key="1">
    <citation type="journal article" date="2019" name="Int. J. Syst. Evol. Microbiol.">
        <title>The Global Catalogue of Microorganisms (GCM) 10K type strain sequencing project: providing services to taxonomists for standard genome sequencing and annotation.</title>
        <authorList>
            <consortium name="The Broad Institute Genomics Platform"/>
            <consortium name="The Broad Institute Genome Sequencing Center for Infectious Disease"/>
            <person name="Wu L."/>
            <person name="Ma J."/>
        </authorList>
    </citation>
    <scope>NUCLEOTIDE SEQUENCE [LARGE SCALE GENOMIC DNA]</scope>
    <source>
        <strain evidence="5 6">XZYJT29</strain>
    </source>
</reference>
<evidence type="ECO:0000256" key="1">
    <source>
        <dbReference type="ARBA" id="ARBA00023015"/>
    </source>
</evidence>
<name>A0ABD5XWA1_9EURY</name>
<evidence type="ECO:0000313" key="5">
    <source>
        <dbReference type="EMBL" id="MFC7139392.1"/>
    </source>
</evidence>
<dbReference type="AlphaFoldDB" id="A0ABD5XWA1"/>
<dbReference type="InterPro" id="IPR007050">
    <property type="entry name" value="HTH_bacterioopsin"/>
</dbReference>
<comment type="caution">
    <text evidence="5">The sequence shown here is derived from an EMBL/GenBank/DDBJ whole genome shotgun (WGS) entry which is preliminary data.</text>
</comment>
<dbReference type="Pfam" id="PF15915">
    <property type="entry name" value="BAT"/>
    <property type="match status" value="1"/>
</dbReference>
<keyword evidence="6" id="KW-1185">Reference proteome</keyword>
<organism evidence="5 6">
    <name type="scientific">Halosimplex aquaticum</name>
    <dbReference type="NCBI Taxonomy" id="3026162"/>
    <lineage>
        <taxon>Archaea</taxon>
        <taxon>Methanobacteriati</taxon>
        <taxon>Methanobacteriota</taxon>
        <taxon>Stenosarchaea group</taxon>
        <taxon>Halobacteria</taxon>
        <taxon>Halobacteriales</taxon>
        <taxon>Haloarculaceae</taxon>
        <taxon>Halosimplex</taxon>
    </lineage>
</organism>